<dbReference type="EMBL" id="CADCVN010001432">
    <property type="protein sequence ID" value="CAA9532613.1"/>
    <property type="molecule type" value="Genomic_DNA"/>
</dbReference>
<name>A0A6J4TU79_9BACT</name>
<proteinExistence type="predicted"/>
<evidence type="ECO:0000313" key="1">
    <source>
        <dbReference type="EMBL" id="CAA9532613.1"/>
    </source>
</evidence>
<dbReference type="AlphaFoldDB" id="A0A6J4TU79"/>
<organism evidence="1">
    <name type="scientific">uncultured Segetibacter sp</name>
    <dbReference type="NCBI Taxonomy" id="481133"/>
    <lineage>
        <taxon>Bacteria</taxon>
        <taxon>Pseudomonadati</taxon>
        <taxon>Bacteroidota</taxon>
        <taxon>Chitinophagia</taxon>
        <taxon>Chitinophagales</taxon>
        <taxon>Chitinophagaceae</taxon>
        <taxon>Segetibacter</taxon>
        <taxon>environmental samples</taxon>
    </lineage>
</organism>
<reference evidence="1" key="1">
    <citation type="submission" date="2020-02" db="EMBL/GenBank/DDBJ databases">
        <authorList>
            <person name="Meier V. D."/>
        </authorList>
    </citation>
    <scope>NUCLEOTIDE SEQUENCE</scope>
    <source>
        <strain evidence="1">AVDCRST_MAG96</strain>
    </source>
</reference>
<sequence>MGVLYAKTVTTQHKKDNGQFFTPTEIAHFMARLVTFGFLKKN</sequence>
<dbReference type="InterPro" id="IPR029063">
    <property type="entry name" value="SAM-dependent_MTases_sf"/>
</dbReference>
<gene>
    <name evidence="1" type="ORF">AVDCRST_MAG96-3671</name>
</gene>
<protein>
    <submittedName>
        <fullName evidence="1">Uncharacterized protein</fullName>
    </submittedName>
</protein>
<dbReference type="Gene3D" id="3.40.50.150">
    <property type="entry name" value="Vaccinia Virus protein VP39"/>
    <property type="match status" value="1"/>
</dbReference>
<accession>A0A6J4TU79</accession>